<feature type="region of interest" description="Disordered" evidence="1">
    <location>
        <begin position="384"/>
        <end position="408"/>
    </location>
</feature>
<organism evidence="4 5">
    <name type="scientific">Bacteriovorax antarcticus</name>
    <dbReference type="NCBI Taxonomy" id="3088717"/>
    <lineage>
        <taxon>Bacteria</taxon>
        <taxon>Pseudomonadati</taxon>
        <taxon>Bdellovibrionota</taxon>
        <taxon>Bacteriovoracia</taxon>
        <taxon>Bacteriovoracales</taxon>
        <taxon>Bacteriovoracaceae</taxon>
        <taxon>Bacteriovorax</taxon>
    </lineage>
</organism>
<feature type="compositionally biased region" description="Low complexity" evidence="1">
    <location>
        <begin position="385"/>
        <end position="408"/>
    </location>
</feature>
<dbReference type="Proteomes" id="UP001302274">
    <property type="component" value="Unassembled WGS sequence"/>
</dbReference>
<evidence type="ECO:0000259" key="3">
    <source>
        <dbReference type="Pfam" id="PF13464"/>
    </source>
</evidence>
<dbReference type="Pfam" id="PF13464">
    <property type="entry name" value="RodZ_C"/>
    <property type="match status" value="1"/>
</dbReference>
<evidence type="ECO:0000313" key="5">
    <source>
        <dbReference type="Proteomes" id="UP001302274"/>
    </source>
</evidence>
<feature type="domain" description="Cytoskeleton protein RodZ-like C-terminal" evidence="3">
    <location>
        <begin position="285"/>
        <end position="349"/>
    </location>
</feature>
<dbReference type="RefSeq" id="WP_323576632.1">
    <property type="nucleotide sequence ID" value="NZ_JAYGJQ010000002.1"/>
</dbReference>
<accession>A0ABU5VUK1</accession>
<evidence type="ECO:0000256" key="1">
    <source>
        <dbReference type="SAM" id="MobiDB-lite"/>
    </source>
</evidence>
<dbReference type="PANTHER" id="PTHR34475">
    <property type="match status" value="1"/>
</dbReference>
<proteinExistence type="predicted"/>
<keyword evidence="2" id="KW-1133">Transmembrane helix</keyword>
<keyword evidence="2" id="KW-0812">Transmembrane</keyword>
<gene>
    <name evidence="4" type="ORF">SHI21_11030</name>
</gene>
<sequence length="408" mass="45397">MTENNTDETKTEETNPTEHTTPVAASVVDESMTIGRLVKTKREEKGLSLKVISQQTKIHIGLLECLEADQFDKLPSKTYVRGFIKSTSKILNMDQELALHLLDMAYAKKENKTATVIPNKEMRTETARNTLSAIASTPLETVKSVTASSTLFLAKAAVVVLIVGVVGFNIKNFIQKSSEESETKLPEVLTTLHKKRDPAPKPAQKPVVVEPKIEEPIQVNLIQDKNQKNTDVTVNDINLKTISIGEKQYVEDTSMSEADQKELLPAKYRIQPVKGTENIFINASEGESWLTYKVDDKDIKKFVLRQGRTLFLSGKVIRLFLGNTHSLKVFYNNKLINLNATNKSGVKNLVIPEELKTKYLAPLFVFQDDGTVVTSDDFLKENQAKTKTPVTPAPAAEATKTPVKTKNL</sequence>
<reference evidence="4 5" key="1">
    <citation type="submission" date="2023-11" db="EMBL/GenBank/DDBJ databases">
        <title>A Novel Polar Bacteriovorax (B. antarcticus) Isolated from the Biocrust in Antarctica.</title>
        <authorList>
            <person name="Mun W."/>
            <person name="Choi S.Y."/>
            <person name="Mitchell R.J."/>
        </authorList>
    </citation>
    <scope>NUCLEOTIDE SEQUENCE [LARGE SCALE GENOMIC DNA]</scope>
    <source>
        <strain evidence="4 5">PP10</strain>
    </source>
</reference>
<keyword evidence="5" id="KW-1185">Reference proteome</keyword>
<evidence type="ECO:0000256" key="2">
    <source>
        <dbReference type="SAM" id="Phobius"/>
    </source>
</evidence>
<dbReference type="InterPro" id="IPR025194">
    <property type="entry name" value="RodZ-like_C"/>
</dbReference>
<dbReference type="EMBL" id="JAYGJQ010000002">
    <property type="protein sequence ID" value="MEA9356743.1"/>
    <property type="molecule type" value="Genomic_DNA"/>
</dbReference>
<protein>
    <submittedName>
        <fullName evidence="4">RodZ domain-containing protein</fullName>
    </submittedName>
</protein>
<feature type="transmembrane region" description="Helical" evidence="2">
    <location>
        <begin position="151"/>
        <end position="170"/>
    </location>
</feature>
<name>A0ABU5VUK1_9BACT</name>
<dbReference type="InterPro" id="IPR050400">
    <property type="entry name" value="Bact_Cytoskel_RodZ"/>
</dbReference>
<dbReference type="InterPro" id="IPR010982">
    <property type="entry name" value="Lambda_DNA-bd_dom_sf"/>
</dbReference>
<dbReference type="PANTHER" id="PTHR34475:SF1">
    <property type="entry name" value="CYTOSKELETON PROTEIN RODZ"/>
    <property type="match status" value="1"/>
</dbReference>
<keyword evidence="2" id="KW-0472">Membrane</keyword>
<evidence type="ECO:0000313" key="4">
    <source>
        <dbReference type="EMBL" id="MEA9356743.1"/>
    </source>
</evidence>
<comment type="caution">
    <text evidence="4">The sequence shown here is derived from an EMBL/GenBank/DDBJ whole genome shotgun (WGS) entry which is preliminary data.</text>
</comment>
<dbReference type="Pfam" id="PF13413">
    <property type="entry name" value="HTH_25"/>
    <property type="match status" value="1"/>
</dbReference>
<feature type="region of interest" description="Disordered" evidence="1">
    <location>
        <begin position="1"/>
        <end position="22"/>
    </location>
</feature>
<dbReference type="Gene3D" id="1.10.260.40">
    <property type="entry name" value="lambda repressor-like DNA-binding domains"/>
    <property type="match status" value="1"/>
</dbReference>